<gene>
    <name evidence="2" type="ORF">SAMN02927923_01188</name>
</gene>
<sequence length="347" mass="38108">MRSGIHKPIRRTMLGLALLGMSVSGLASSAAAEASKVRFADQIGLLYLPMRVAIEKKLVEKHAKEAGLGDVTVEVSQFSGGGAVNTAILSGGVDFAAGGIPPLLKLWDRTKGTDTEVRGTISLTHMAYKLFTIDPNVKTIDDYVGIQGHRIALPSVKVSTQAVTLAMAAEKKFGQDKAFSLDNLTVSMPHPQAYAAMKSGSQPIKSHFATLPFSYQLVKEIKARQVFSSYDVAGGSHTGVVLYNTKKWKDENPKLFKAVVDAFSEASQWIKDNPKEAAELFKNSEKSPNTAEEILEMISDRSEVEYRTDVRGTLIYAEFLHRTGDIKNMPTSWKDYFWESVHQFEGD</sequence>
<proteinExistence type="predicted"/>
<organism evidence="2 3">
    <name type="scientific">Microvirga guangxiensis</name>
    <dbReference type="NCBI Taxonomy" id="549386"/>
    <lineage>
        <taxon>Bacteria</taxon>
        <taxon>Pseudomonadati</taxon>
        <taxon>Pseudomonadota</taxon>
        <taxon>Alphaproteobacteria</taxon>
        <taxon>Hyphomicrobiales</taxon>
        <taxon>Methylobacteriaceae</taxon>
        <taxon>Microvirga</taxon>
    </lineage>
</organism>
<evidence type="ECO:0000313" key="2">
    <source>
        <dbReference type="EMBL" id="SCY33217.1"/>
    </source>
</evidence>
<dbReference type="Gene3D" id="3.40.190.10">
    <property type="entry name" value="Periplasmic binding protein-like II"/>
    <property type="match status" value="2"/>
</dbReference>
<dbReference type="Proteomes" id="UP000199569">
    <property type="component" value="Unassembled WGS sequence"/>
</dbReference>
<accession>A0A1G5F1Y7</accession>
<feature type="chain" id="PRO_5011448882" evidence="1">
    <location>
        <begin position="28"/>
        <end position="347"/>
    </location>
</feature>
<dbReference type="PANTHER" id="PTHR30024:SF2">
    <property type="entry name" value="ABC TRANSPORTER SUBSTRATE-BINDING PROTEIN"/>
    <property type="match status" value="1"/>
</dbReference>
<evidence type="ECO:0000256" key="1">
    <source>
        <dbReference type="SAM" id="SignalP"/>
    </source>
</evidence>
<dbReference type="SUPFAM" id="SSF53850">
    <property type="entry name" value="Periplasmic binding protein-like II"/>
    <property type="match status" value="1"/>
</dbReference>
<evidence type="ECO:0000313" key="3">
    <source>
        <dbReference type="Proteomes" id="UP000199569"/>
    </source>
</evidence>
<feature type="signal peptide" evidence="1">
    <location>
        <begin position="1"/>
        <end position="27"/>
    </location>
</feature>
<protein>
    <submittedName>
        <fullName evidence="2">NitT/TauT family transport system substrate-binding protein</fullName>
    </submittedName>
</protein>
<dbReference type="PANTHER" id="PTHR30024">
    <property type="entry name" value="ALIPHATIC SULFONATES-BINDING PROTEIN-RELATED"/>
    <property type="match status" value="1"/>
</dbReference>
<dbReference type="RefSeq" id="WP_091131613.1">
    <property type="nucleotide sequence ID" value="NZ_FMVJ01000003.1"/>
</dbReference>
<dbReference type="Pfam" id="PF13379">
    <property type="entry name" value="NMT1_2"/>
    <property type="match status" value="1"/>
</dbReference>
<dbReference type="AlphaFoldDB" id="A0A1G5F1Y7"/>
<dbReference type="STRING" id="549386.SAMN02927923_01188"/>
<dbReference type="EMBL" id="FMVJ01000003">
    <property type="protein sequence ID" value="SCY33217.1"/>
    <property type="molecule type" value="Genomic_DNA"/>
</dbReference>
<reference evidence="2 3" key="1">
    <citation type="submission" date="2016-10" db="EMBL/GenBank/DDBJ databases">
        <authorList>
            <person name="de Groot N.N."/>
        </authorList>
    </citation>
    <scope>NUCLEOTIDE SEQUENCE [LARGE SCALE GENOMIC DNA]</scope>
    <source>
        <strain evidence="2 3">CGMCC 1.7666</strain>
    </source>
</reference>
<keyword evidence="1" id="KW-0732">Signal</keyword>
<dbReference type="OrthoDB" id="6788250at2"/>
<keyword evidence="3" id="KW-1185">Reference proteome</keyword>
<name>A0A1G5F1Y7_9HYPH</name>